<dbReference type="EMBL" id="JBBYHV010000001">
    <property type="protein sequence ID" value="MEL1249828.1"/>
    <property type="molecule type" value="Genomic_DNA"/>
</dbReference>
<dbReference type="EC" id="1.1.5.-" evidence="3"/>
<accession>A0ABU9IBR0</accession>
<keyword evidence="1" id="KW-0732">Signal</keyword>
<proteinExistence type="predicted"/>
<evidence type="ECO:0000256" key="1">
    <source>
        <dbReference type="SAM" id="SignalP"/>
    </source>
</evidence>
<keyword evidence="3" id="KW-0560">Oxidoreductase</keyword>
<feature type="signal peptide" evidence="1">
    <location>
        <begin position="1"/>
        <end position="23"/>
    </location>
</feature>
<gene>
    <name evidence="3" type="ORF">AAEO60_04000</name>
</gene>
<dbReference type="PANTHER" id="PTHR19328">
    <property type="entry name" value="HEDGEHOG-INTERACTING PROTEIN"/>
    <property type="match status" value="1"/>
</dbReference>
<keyword evidence="4" id="KW-1185">Reference proteome</keyword>
<organism evidence="3 4">
    <name type="scientific">Aurantiacibacter gilvus</name>
    <dbReference type="NCBI Taxonomy" id="3139141"/>
    <lineage>
        <taxon>Bacteria</taxon>
        <taxon>Pseudomonadati</taxon>
        <taxon>Pseudomonadota</taxon>
        <taxon>Alphaproteobacteria</taxon>
        <taxon>Sphingomonadales</taxon>
        <taxon>Erythrobacteraceae</taxon>
        <taxon>Aurantiacibacter</taxon>
    </lineage>
</organism>
<feature type="chain" id="PRO_5046867550" evidence="1">
    <location>
        <begin position="24"/>
        <end position="384"/>
    </location>
</feature>
<protein>
    <submittedName>
        <fullName evidence="3">PQQ-dependent sugar dehydrogenase</fullName>
        <ecNumber evidence="3">1.1.5.-</ecNumber>
    </submittedName>
</protein>
<dbReference type="RefSeq" id="WP_341672353.1">
    <property type="nucleotide sequence ID" value="NZ_JBBYHV010000001.1"/>
</dbReference>
<dbReference type="PROSITE" id="PS51257">
    <property type="entry name" value="PROKAR_LIPOPROTEIN"/>
    <property type="match status" value="1"/>
</dbReference>
<dbReference type="Proteomes" id="UP001497045">
    <property type="component" value="Unassembled WGS sequence"/>
</dbReference>
<dbReference type="InterPro" id="IPR012938">
    <property type="entry name" value="Glc/Sorbosone_DH"/>
</dbReference>
<dbReference type="InterPro" id="IPR011041">
    <property type="entry name" value="Quinoprot_gluc/sorb_DH_b-prop"/>
</dbReference>
<feature type="domain" description="Glucose/Sorbosone dehydrogenase" evidence="2">
    <location>
        <begin position="48"/>
        <end position="379"/>
    </location>
</feature>
<comment type="caution">
    <text evidence="3">The sequence shown here is derived from an EMBL/GenBank/DDBJ whole genome shotgun (WGS) entry which is preliminary data.</text>
</comment>
<name>A0ABU9IBR0_9SPHN</name>
<dbReference type="SUPFAM" id="SSF50952">
    <property type="entry name" value="Soluble quinoprotein glucose dehydrogenase"/>
    <property type="match status" value="1"/>
</dbReference>
<evidence type="ECO:0000259" key="2">
    <source>
        <dbReference type="Pfam" id="PF07995"/>
    </source>
</evidence>
<reference evidence="3 4" key="1">
    <citation type="submission" date="2024-04" db="EMBL/GenBank/DDBJ databases">
        <title>Aurantiacibacter sp. DGU6 16S ribosomal RNA gene Genome sequencing and assembly.</title>
        <authorList>
            <person name="Park S."/>
        </authorList>
    </citation>
    <scope>NUCLEOTIDE SEQUENCE [LARGE SCALE GENOMIC DNA]</scope>
    <source>
        <strain evidence="3 4">DGU6</strain>
    </source>
</reference>
<sequence length="384" mass="41009">MRKTILSTALFASALGFASCSHAQSGDGDTVELGEEAPFTATSYGTFAAPWAIAFEPGTGRIFLTEKAGTIKFVAPATGTVGAVDGAPEVLNRGQGGLGDIAFAPDYAESGTVYITWAQPEGEGALAAMGRGTLVCHSDTHCELEDFSEIWRQSHVGERFGHYSHKIAFSPDGEYLFLASGDRQEGDPAQDLMDNRGAVLRLNLDGTAAEGNPFAEMGSPADQIWSYGQRNLLGFEFAPDGNLWDLEHGPAGGDELNLVVRGANYGWPVRSNGDNYDGSDIPDHTEDDGFTKPAIFWNPVIAPSDMIFYTGDMFADWQGQLLVTTLRTTAIARISVDAEANSAGELARYTMPTRLRSIAEAPDGAIWVAEDGGEGRLLRLTPAN</sequence>
<evidence type="ECO:0000313" key="3">
    <source>
        <dbReference type="EMBL" id="MEL1249828.1"/>
    </source>
</evidence>
<dbReference type="Gene3D" id="2.120.10.30">
    <property type="entry name" value="TolB, C-terminal domain"/>
    <property type="match status" value="1"/>
</dbReference>
<dbReference type="GO" id="GO:0016491">
    <property type="term" value="F:oxidoreductase activity"/>
    <property type="evidence" value="ECO:0007669"/>
    <property type="project" value="UniProtKB-KW"/>
</dbReference>
<dbReference type="Pfam" id="PF07995">
    <property type="entry name" value="GSDH"/>
    <property type="match status" value="1"/>
</dbReference>
<dbReference type="PANTHER" id="PTHR19328:SF75">
    <property type="entry name" value="ALDOSE SUGAR DEHYDROGENASE YLII"/>
    <property type="match status" value="1"/>
</dbReference>
<evidence type="ECO:0000313" key="4">
    <source>
        <dbReference type="Proteomes" id="UP001497045"/>
    </source>
</evidence>
<dbReference type="InterPro" id="IPR011042">
    <property type="entry name" value="6-blade_b-propeller_TolB-like"/>
</dbReference>